<dbReference type="RefSeq" id="WP_246334533.1">
    <property type="nucleotide sequence ID" value="NZ_JACCCC010000001.1"/>
</dbReference>
<evidence type="ECO:0000256" key="4">
    <source>
        <dbReference type="PROSITE-ProRule" id="PRU00335"/>
    </source>
</evidence>
<evidence type="ECO:0000256" key="3">
    <source>
        <dbReference type="ARBA" id="ARBA00023163"/>
    </source>
</evidence>
<reference evidence="7 8" key="1">
    <citation type="submission" date="2020-07" db="EMBL/GenBank/DDBJ databases">
        <title>Sequencing the genomes of 1000 actinobacteria strains.</title>
        <authorList>
            <person name="Klenk H.-P."/>
        </authorList>
    </citation>
    <scope>NUCLEOTIDE SEQUENCE [LARGE SCALE GENOMIC DNA]</scope>
    <source>
        <strain evidence="7 8">CXB654</strain>
    </source>
</reference>
<dbReference type="Pfam" id="PF17754">
    <property type="entry name" value="TetR_C_14"/>
    <property type="match status" value="1"/>
</dbReference>
<feature type="region of interest" description="Disordered" evidence="5">
    <location>
        <begin position="1"/>
        <end position="24"/>
    </location>
</feature>
<keyword evidence="2 4" id="KW-0238">DNA-binding</keyword>
<feature type="DNA-binding region" description="H-T-H motif" evidence="4">
    <location>
        <begin position="49"/>
        <end position="68"/>
    </location>
</feature>
<dbReference type="GO" id="GO:0000976">
    <property type="term" value="F:transcription cis-regulatory region binding"/>
    <property type="evidence" value="ECO:0007669"/>
    <property type="project" value="TreeGrafter"/>
</dbReference>
<evidence type="ECO:0000259" key="6">
    <source>
        <dbReference type="PROSITE" id="PS50977"/>
    </source>
</evidence>
<evidence type="ECO:0000313" key="8">
    <source>
        <dbReference type="Proteomes" id="UP000589036"/>
    </source>
</evidence>
<accession>A0A852U5H1</accession>
<organism evidence="7 8">
    <name type="scientific">Spinactinospora alkalitolerans</name>
    <dbReference type="NCBI Taxonomy" id="687207"/>
    <lineage>
        <taxon>Bacteria</taxon>
        <taxon>Bacillati</taxon>
        <taxon>Actinomycetota</taxon>
        <taxon>Actinomycetes</taxon>
        <taxon>Streptosporangiales</taxon>
        <taxon>Nocardiopsidaceae</taxon>
        <taxon>Spinactinospora</taxon>
    </lineage>
</organism>
<dbReference type="InterPro" id="IPR041347">
    <property type="entry name" value="MftR_C"/>
</dbReference>
<evidence type="ECO:0000256" key="1">
    <source>
        <dbReference type="ARBA" id="ARBA00023015"/>
    </source>
</evidence>
<gene>
    <name evidence="7" type="ORF">HDA32_005872</name>
</gene>
<evidence type="ECO:0000313" key="7">
    <source>
        <dbReference type="EMBL" id="NYE50752.1"/>
    </source>
</evidence>
<protein>
    <submittedName>
        <fullName evidence="7">AcrR family transcriptional regulator</fullName>
    </submittedName>
</protein>
<name>A0A852U5H1_9ACTN</name>
<dbReference type="EMBL" id="JACCCC010000001">
    <property type="protein sequence ID" value="NYE50752.1"/>
    <property type="molecule type" value="Genomic_DNA"/>
</dbReference>
<dbReference type="GO" id="GO:0003700">
    <property type="term" value="F:DNA-binding transcription factor activity"/>
    <property type="evidence" value="ECO:0007669"/>
    <property type="project" value="TreeGrafter"/>
</dbReference>
<dbReference type="Proteomes" id="UP000589036">
    <property type="component" value="Unassembled WGS sequence"/>
</dbReference>
<keyword evidence="3" id="KW-0804">Transcription</keyword>
<dbReference type="InterPro" id="IPR009057">
    <property type="entry name" value="Homeodomain-like_sf"/>
</dbReference>
<dbReference type="PRINTS" id="PR00455">
    <property type="entry name" value="HTHTETR"/>
</dbReference>
<comment type="caution">
    <text evidence="7">The sequence shown here is derived from an EMBL/GenBank/DDBJ whole genome shotgun (WGS) entry which is preliminary data.</text>
</comment>
<proteinExistence type="predicted"/>
<keyword evidence="8" id="KW-1185">Reference proteome</keyword>
<dbReference type="Gene3D" id="1.10.357.10">
    <property type="entry name" value="Tetracycline Repressor, domain 2"/>
    <property type="match status" value="1"/>
</dbReference>
<evidence type="ECO:0000256" key="5">
    <source>
        <dbReference type="SAM" id="MobiDB-lite"/>
    </source>
</evidence>
<sequence length="212" mass="23454">MSEMRRAAGADGPPAGRPPLSERRKAATRREIALEAVRLFADKGLAATTGEEIARAAGISPRTLWRYFAAKEQCAEPLLTAGLDAMARLLREWPADRPLLAAFDDVEWCAAFETEDTAILRELVCLARSEPALRLVWFKVHQDAEEVFAEIIARRTGRSADDLEPRTQAAMLNGALRIAAEEWARRPEESGEFPRSTVVRRTLRTAATGLSL</sequence>
<feature type="domain" description="HTH tetR-type" evidence="6">
    <location>
        <begin position="26"/>
        <end position="86"/>
    </location>
</feature>
<dbReference type="SUPFAM" id="SSF46689">
    <property type="entry name" value="Homeodomain-like"/>
    <property type="match status" value="1"/>
</dbReference>
<dbReference type="AlphaFoldDB" id="A0A852U5H1"/>
<dbReference type="PROSITE" id="PS50977">
    <property type="entry name" value="HTH_TETR_2"/>
    <property type="match status" value="1"/>
</dbReference>
<dbReference type="PANTHER" id="PTHR30055">
    <property type="entry name" value="HTH-TYPE TRANSCRIPTIONAL REGULATOR RUTR"/>
    <property type="match status" value="1"/>
</dbReference>
<dbReference type="PANTHER" id="PTHR30055:SF238">
    <property type="entry name" value="MYCOFACTOCIN BIOSYNTHESIS TRANSCRIPTIONAL REGULATOR MFTR-RELATED"/>
    <property type="match status" value="1"/>
</dbReference>
<dbReference type="InterPro" id="IPR050109">
    <property type="entry name" value="HTH-type_TetR-like_transc_reg"/>
</dbReference>
<keyword evidence="1" id="KW-0805">Transcription regulation</keyword>
<dbReference type="Pfam" id="PF00440">
    <property type="entry name" value="TetR_N"/>
    <property type="match status" value="1"/>
</dbReference>
<evidence type="ECO:0000256" key="2">
    <source>
        <dbReference type="ARBA" id="ARBA00023125"/>
    </source>
</evidence>
<dbReference type="InterPro" id="IPR001647">
    <property type="entry name" value="HTH_TetR"/>
</dbReference>